<dbReference type="CDD" id="cd00761">
    <property type="entry name" value="Glyco_tranf_GTA_type"/>
    <property type="match status" value="1"/>
</dbReference>
<evidence type="ECO:0000256" key="1">
    <source>
        <dbReference type="ARBA" id="ARBA00004613"/>
    </source>
</evidence>
<dbReference type="PANTHER" id="PTHR34216:SF3">
    <property type="entry name" value="POLY-BETA-1,6-N-ACETYL-D-GLUCOSAMINE N-DEACETYLASE"/>
    <property type="match status" value="1"/>
</dbReference>
<dbReference type="GO" id="GO:0005975">
    <property type="term" value="P:carbohydrate metabolic process"/>
    <property type="evidence" value="ECO:0007669"/>
    <property type="project" value="InterPro"/>
</dbReference>
<dbReference type="EMBL" id="CP042430">
    <property type="protein sequence ID" value="QEC47326.1"/>
    <property type="molecule type" value="Genomic_DNA"/>
</dbReference>
<evidence type="ECO:0000313" key="6">
    <source>
        <dbReference type="Proteomes" id="UP000321805"/>
    </source>
</evidence>
<comment type="subcellular location">
    <subcellularLocation>
        <location evidence="1">Secreted</location>
    </subcellularLocation>
</comment>
<dbReference type="AlphaFoldDB" id="A0A5B8U2T0"/>
<organism evidence="5 6">
    <name type="scientific">Baekduia soli</name>
    <dbReference type="NCBI Taxonomy" id="496014"/>
    <lineage>
        <taxon>Bacteria</taxon>
        <taxon>Bacillati</taxon>
        <taxon>Actinomycetota</taxon>
        <taxon>Thermoleophilia</taxon>
        <taxon>Solirubrobacterales</taxon>
        <taxon>Baekduiaceae</taxon>
        <taxon>Baekduia</taxon>
    </lineage>
</organism>
<feature type="region of interest" description="Disordered" evidence="3">
    <location>
        <begin position="236"/>
        <end position="261"/>
    </location>
</feature>
<evidence type="ECO:0000259" key="4">
    <source>
        <dbReference type="PROSITE" id="PS51677"/>
    </source>
</evidence>
<keyword evidence="6" id="KW-1185">Reference proteome</keyword>
<dbReference type="GO" id="GO:0016810">
    <property type="term" value="F:hydrolase activity, acting on carbon-nitrogen (but not peptide) bonds"/>
    <property type="evidence" value="ECO:0007669"/>
    <property type="project" value="InterPro"/>
</dbReference>
<feature type="region of interest" description="Disordered" evidence="3">
    <location>
        <begin position="195"/>
        <end position="214"/>
    </location>
</feature>
<dbReference type="InterPro" id="IPR051398">
    <property type="entry name" value="Polysacch_Deacetylase"/>
</dbReference>
<dbReference type="RefSeq" id="WP_146917653.1">
    <property type="nucleotide sequence ID" value="NZ_CP042430.1"/>
</dbReference>
<dbReference type="SUPFAM" id="SSF53448">
    <property type="entry name" value="Nucleotide-diphospho-sugar transferases"/>
    <property type="match status" value="1"/>
</dbReference>
<feature type="domain" description="NodB homology" evidence="4">
    <location>
        <begin position="55"/>
        <end position="213"/>
    </location>
</feature>
<dbReference type="Pfam" id="PF01522">
    <property type="entry name" value="Polysacc_deac_1"/>
    <property type="match status" value="1"/>
</dbReference>
<dbReference type="InterPro" id="IPR001173">
    <property type="entry name" value="Glyco_trans_2-like"/>
</dbReference>
<proteinExistence type="predicted"/>
<dbReference type="PANTHER" id="PTHR34216">
    <property type="match status" value="1"/>
</dbReference>
<dbReference type="InterPro" id="IPR029044">
    <property type="entry name" value="Nucleotide-diphossugar_trans"/>
</dbReference>
<dbReference type="GO" id="GO:0005576">
    <property type="term" value="C:extracellular region"/>
    <property type="evidence" value="ECO:0007669"/>
    <property type="project" value="UniProtKB-SubCell"/>
</dbReference>
<feature type="compositionally biased region" description="Polar residues" evidence="3">
    <location>
        <begin position="201"/>
        <end position="212"/>
    </location>
</feature>
<dbReference type="InterPro" id="IPR011330">
    <property type="entry name" value="Glyco_hydro/deAcase_b/a-brl"/>
</dbReference>
<dbReference type="Gene3D" id="3.20.20.370">
    <property type="entry name" value="Glycoside hydrolase/deacetylase"/>
    <property type="match status" value="1"/>
</dbReference>
<dbReference type="InterPro" id="IPR002509">
    <property type="entry name" value="NODB_dom"/>
</dbReference>
<dbReference type="Gene3D" id="3.90.550.10">
    <property type="entry name" value="Spore Coat Polysaccharide Biosynthesis Protein SpsA, Chain A"/>
    <property type="match status" value="1"/>
</dbReference>
<dbReference type="OrthoDB" id="3183633at2"/>
<keyword evidence="2" id="KW-0732">Signal</keyword>
<dbReference type="KEGG" id="bsol:FSW04_06820"/>
<sequence>MREPIVLCYHAISRSWNVPLTVTPDRLATQLRALLRLGYVPATFSDALLRPRHERTFVITFDDAYRSVRDEALPVLEHFGVPATLYVPTGWVGRRAEWEDMDAWRREGELEELDLMTWDEIRSLADHGWEIGSHTNDHRRLPTLDDATLAHELVLSRELVEAEVGRPCLSIAYPFGDVDARVVAAAQQAGYRTGAGLPSAKPTTTHPVSTPLNWRRLGVSPSDHLLRFATKLVVNRSPHTGPGPARPDPNPASVPARPDAPSAASPRVAVIIPCFNDGVLAKEAVASALTGEAVELVVIDDCSTQPETAVALDELRAEGVRVIRHEVNQGLSAARRTGLAATTAPYVFPLDSDDLLVDGALTRLADRLDADPEAVATWGDVVEFGTRQRRGVVPLRLEGYRVAFRNDYPVCSLFRRDALVRVGGWNDVGGMVGYEDWNLWMTFAERWDLALHAGPGVVAVRRRLHGPRMLGDSIGRHRKLYAELKRTHPRLFAEIGRHRRHSSLSPLKKLAYPVVFGARPPLGLRNAAWAAGEALQRRLGK</sequence>
<evidence type="ECO:0000313" key="5">
    <source>
        <dbReference type="EMBL" id="QEC47326.1"/>
    </source>
</evidence>
<evidence type="ECO:0000256" key="2">
    <source>
        <dbReference type="ARBA" id="ARBA00022729"/>
    </source>
</evidence>
<dbReference type="SUPFAM" id="SSF88713">
    <property type="entry name" value="Glycoside hydrolase/deacetylase"/>
    <property type="match status" value="1"/>
</dbReference>
<reference evidence="5 6" key="1">
    <citation type="journal article" date="2018" name="J. Microbiol.">
        <title>Baekduia soli gen. nov., sp. nov., a novel bacterium isolated from the soil of Baekdu Mountain and proposal of a novel family name, Baekduiaceae fam. nov.</title>
        <authorList>
            <person name="An D.S."/>
            <person name="Siddiqi M.Z."/>
            <person name="Kim K.H."/>
            <person name="Yu H.S."/>
            <person name="Im W.T."/>
        </authorList>
    </citation>
    <scope>NUCLEOTIDE SEQUENCE [LARGE SCALE GENOMIC DNA]</scope>
    <source>
        <strain evidence="5 6">BR7-21</strain>
    </source>
</reference>
<name>A0A5B8U2T0_9ACTN</name>
<dbReference type="CDD" id="cd10918">
    <property type="entry name" value="CE4_NodB_like_5s_6s"/>
    <property type="match status" value="1"/>
</dbReference>
<dbReference type="Proteomes" id="UP000321805">
    <property type="component" value="Chromosome"/>
</dbReference>
<gene>
    <name evidence="5" type="ORF">FSW04_06820</name>
</gene>
<protein>
    <submittedName>
        <fullName evidence="5">Polysaccharide deacetylase family protein</fullName>
    </submittedName>
</protein>
<accession>A0A5B8U2T0</accession>
<dbReference type="Pfam" id="PF00535">
    <property type="entry name" value="Glycos_transf_2"/>
    <property type="match status" value="1"/>
</dbReference>
<dbReference type="PROSITE" id="PS51677">
    <property type="entry name" value="NODB"/>
    <property type="match status" value="1"/>
</dbReference>
<evidence type="ECO:0000256" key="3">
    <source>
        <dbReference type="SAM" id="MobiDB-lite"/>
    </source>
</evidence>